<dbReference type="SUPFAM" id="SSF103473">
    <property type="entry name" value="MFS general substrate transporter"/>
    <property type="match status" value="1"/>
</dbReference>
<dbReference type="KEGG" id="spu:753960"/>
<evidence type="ECO:0000313" key="6">
    <source>
        <dbReference type="Proteomes" id="UP000007110"/>
    </source>
</evidence>
<feature type="transmembrane region" description="Helical" evidence="3">
    <location>
        <begin position="408"/>
        <end position="429"/>
    </location>
</feature>
<keyword evidence="3" id="KW-0812">Transmembrane</keyword>
<dbReference type="GO" id="GO:0008028">
    <property type="term" value="F:monocarboxylic acid transmembrane transporter activity"/>
    <property type="evidence" value="ECO:0000318"/>
    <property type="project" value="GO_Central"/>
</dbReference>
<dbReference type="InterPro" id="IPR036259">
    <property type="entry name" value="MFS_trans_sf"/>
</dbReference>
<evidence type="ECO:0000313" key="5">
    <source>
        <dbReference type="EnsemblMetazoa" id="XP_030838766"/>
    </source>
</evidence>
<keyword evidence="3" id="KW-0472">Membrane</keyword>
<dbReference type="PROSITE" id="PS50850">
    <property type="entry name" value="MFS"/>
    <property type="match status" value="1"/>
</dbReference>
<dbReference type="RefSeq" id="XP_030838766.1">
    <property type="nucleotide sequence ID" value="XM_030982906.1"/>
</dbReference>
<feature type="transmembrane region" description="Helical" evidence="3">
    <location>
        <begin position="254"/>
        <end position="272"/>
    </location>
</feature>
<dbReference type="OrthoDB" id="6499973at2759"/>
<dbReference type="InterPro" id="IPR050327">
    <property type="entry name" value="Proton-linked_MCT"/>
</dbReference>
<accession>A0A7M7NMN8</accession>
<sequence length="438" mass="47483">MGRFHEILTSPSLPLVVCTFLRTTNIVGIIKTIGIYLEDINISIGTTSTDIGIALGLLFAFSHFPGPIIAALYRHHSTRRLLLISGTCLPPLGVALTSMATSNAQITIYLSIAGLGNCIVMICCTMTLHHVAKENFNLIYSLGMTGYGAGMVLLPLLAEFLRQAYGWRGGLLIISALMAHIIPVAMAIKFHSDDSSKQRKGFRRVPSSLPGVNEGEECKSSTCQNTKGDNSDDIGVVRTIANSLRQSDFYVDPVLNVIFGLGFALCMVWSGWHSFLVPHALQRGISVRNTIIITFSAAIGNSLSRLAAGVLTNGLVKPVTLYLFATILNIAALLCDVYFVNYYVMLSTSCISAMSIGVRSVLHQLVLRDRASPEKFDVAYAVDQMFIGFGVFLGGYLCGMIADHFSSYDATFKLLACLDVVVLLLIVVVRCRPKANPV</sequence>
<organism evidence="5 6">
    <name type="scientific">Strongylocentrotus purpuratus</name>
    <name type="common">Purple sea urchin</name>
    <dbReference type="NCBI Taxonomy" id="7668"/>
    <lineage>
        <taxon>Eukaryota</taxon>
        <taxon>Metazoa</taxon>
        <taxon>Echinodermata</taxon>
        <taxon>Eleutherozoa</taxon>
        <taxon>Echinozoa</taxon>
        <taxon>Echinoidea</taxon>
        <taxon>Euechinoidea</taxon>
        <taxon>Echinacea</taxon>
        <taxon>Camarodonta</taxon>
        <taxon>Echinidea</taxon>
        <taxon>Strongylocentrotidae</taxon>
        <taxon>Strongylocentrotus</taxon>
    </lineage>
</organism>
<dbReference type="PANTHER" id="PTHR11360">
    <property type="entry name" value="MONOCARBOXYLATE TRANSPORTER"/>
    <property type="match status" value="1"/>
</dbReference>
<dbReference type="FunFam" id="1.20.1250.20:FF:001477">
    <property type="entry name" value="Uncharacterized protein"/>
    <property type="match status" value="1"/>
</dbReference>
<dbReference type="GO" id="GO:0005886">
    <property type="term" value="C:plasma membrane"/>
    <property type="evidence" value="ECO:0000318"/>
    <property type="project" value="GO_Central"/>
</dbReference>
<feature type="region of interest" description="Disordered" evidence="2">
    <location>
        <begin position="198"/>
        <end position="226"/>
    </location>
</feature>
<keyword evidence="6" id="KW-1185">Reference proteome</keyword>
<evidence type="ECO:0000259" key="4">
    <source>
        <dbReference type="PROSITE" id="PS50850"/>
    </source>
</evidence>
<keyword evidence="3" id="KW-1133">Transmembrane helix</keyword>
<feature type="transmembrane region" description="Helical" evidence="3">
    <location>
        <begin position="138"/>
        <end position="158"/>
    </location>
</feature>
<feature type="transmembrane region" description="Helical" evidence="3">
    <location>
        <begin position="292"/>
        <end position="312"/>
    </location>
</feature>
<comment type="subcellular location">
    <subcellularLocation>
        <location evidence="1">Membrane</location>
        <topology evidence="1">Multi-pass membrane protein</topology>
    </subcellularLocation>
</comment>
<dbReference type="InParanoid" id="A0A7M7NMN8"/>
<evidence type="ECO:0000256" key="3">
    <source>
        <dbReference type="SAM" id="Phobius"/>
    </source>
</evidence>
<evidence type="ECO:0000256" key="1">
    <source>
        <dbReference type="ARBA" id="ARBA00004141"/>
    </source>
</evidence>
<name>A0A7M7NMN8_STRPU</name>
<dbReference type="InterPro" id="IPR020846">
    <property type="entry name" value="MFS_dom"/>
</dbReference>
<reference evidence="5" key="2">
    <citation type="submission" date="2021-01" db="UniProtKB">
        <authorList>
            <consortium name="EnsemblMetazoa"/>
        </authorList>
    </citation>
    <scope>IDENTIFICATION</scope>
</reference>
<dbReference type="Gene3D" id="1.20.1250.20">
    <property type="entry name" value="MFS general substrate transporter like domains"/>
    <property type="match status" value="1"/>
</dbReference>
<feature type="domain" description="Major facilitator superfamily (MFS) profile" evidence="4">
    <location>
        <begin position="11"/>
        <end position="434"/>
    </location>
</feature>
<dbReference type="OMA" id="NCIVMIC"/>
<evidence type="ECO:0000256" key="2">
    <source>
        <dbReference type="SAM" id="MobiDB-lite"/>
    </source>
</evidence>
<dbReference type="GeneID" id="753960"/>
<dbReference type="EnsemblMetazoa" id="XM_030982906">
    <property type="protein sequence ID" value="XP_030838766"/>
    <property type="gene ID" value="LOC753960"/>
</dbReference>
<protein>
    <recommendedName>
        <fullName evidence="4">Major facilitator superfamily (MFS) profile domain-containing protein</fullName>
    </recommendedName>
</protein>
<feature type="transmembrane region" description="Helical" evidence="3">
    <location>
        <begin position="106"/>
        <end position="126"/>
    </location>
</feature>
<feature type="transmembrane region" description="Helical" evidence="3">
    <location>
        <begin position="378"/>
        <end position="402"/>
    </location>
</feature>
<feature type="transmembrane region" description="Helical" evidence="3">
    <location>
        <begin position="319"/>
        <end position="340"/>
    </location>
</feature>
<dbReference type="Proteomes" id="UP000007110">
    <property type="component" value="Unassembled WGS sequence"/>
</dbReference>
<reference evidence="6" key="1">
    <citation type="submission" date="2015-02" db="EMBL/GenBank/DDBJ databases">
        <title>Genome sequencing for Strongylocentrotus purpuratus.</title>
        <authorList>
            <person name="Murali S."/>
            <person name="Liu Y."/>
            <person name="Vee V."/>
            <person name="English A."/>
            <person name="Wang M."/>
            <person name="Skinner E."/>
            <person name="Han Y."/>
            <person name="Muzny D.M."/>
            <person name="Worley K.C."/>
            <person name="Gibbs R.A."/>
        </authorList>
    </citation>
    <scope>NUCLEOTIDE SEQUENCE</scope>
</reference>
<dbReference type="PANTHER" id="PTHR11360:SF303">
    <property type="entry name" value="MAJOR FACILITATOR SUPERFAMILY (MFS) PROFILE DOMAIN-CONTAINING PROTEIN"/>
    <property type="match status" value="1"/>
</dbReference>
<feature type="transmembrane region" description="Helical" evidence="3">
    <location>
        <begin position="170"/>
        <end position="190"/>
    </location>
</feature>
<dbReference type="InterPro" id="IPR011701">
    <property type="entry name" value="MFS"/>
</dbReference>
<dbReference type="AlphaFoldDB" id="A0A7M7NMN8"/>
<proteinExistence type="predicted"/>
<dbReference type="Pfam" id="PF07690">
    <property type="entry name" value="MFS_1"/>
    <property type="match status" value="1"/>
</dbReference>
<feature type="transmembrane region" description="Helical" evidence="3">
    <location>
        <begin position="51"/>
        <end position="73"/>
    </location>
</feature>